<evidence type="ECO:0000313" key="5">
    <source>
        <dbReference type="Proteomes" id="UP000050430"/>
    </source>
</evidence>
<feature type="chain" id="PRO_5006132977" description="Carbohydrate-binding domain-containing protein" evidence="2">
    <location>
        <begin position="31"/>
        <end position="340"/>
    </location>
</feature>
<feature type="compositionally biased region" description="Polar residues" evidence="1">
    <location>
        <begin position="65"/>
        <end position="90"/>
    </location>
</feature>
<dbReference type="InterPro" id="IPR010502">
    <property type="entry name" value="Carb-bd_dom_fam9"/>
</dbReference>
<feature type="region of interest" description="Disordered" evidence="1">
    <location>
        <begin position="65"/>
        <end position="98"/>
    </location>
</feature>
<dbReference type="SUPFAM" id="SSF49344">
    <property type="entry name" value="CBD9-like"/>
    <property type="match status" value="1"/>
</dbReference>
<evidence type="ECO:0000313" key="4">
    <source>
        <dbReference type="EMBL" id="KPL72512.1"/>
    </source>
</evidence>
<dbReference type="GO" id="GO:0016052">
    <property type="term" value="P:carbohydrate catabolic process"/>
    <property type="evidence" value="ECO:0007669"/>
    <property type="project" value="InterPro"/>
</dbReference>
<dbReference type="Gene3D" id="2.60.40.1190">
    <property type="match status" value="1"/>
</dbReference>
<name>A0A0P6XCC8_9CHLR</name>
<dbReference type="OrthoDB" id="160168at2"/>
<feature type="signal peptide" evidence="2">
    <location>
        <begin position="1"/>
        <end position="30"/>
    </location>
</feature>
<dbReference type="STRING" id="229920.ADM99_05120"/>
<dbReference type="AlphaFoldDB" id="A0A0P6XCC8"/>
<dbReference type="GO" id="GO:0030246">
    <property type="term" value="F:carbohydrate binding"/>
    <property type="evidence" value="ECO:0007669"/>
    <property type="project" value="InterPro"/>
</dbReference>
<evidence type="ECO:0000256" key="2">
    <source>
        <dbReference type="SAM" id="SignalP"/>
    </source>
</evidence>
<dbReference type="GO" id="GO:0004553">
    <property type="term" value="F:hydrolase activity, hydrolyzing O-glycosyl compounds"/>
    <property type="evidence" value="ECO:0007669"/>
    <property type="project" value="InterPro"/>
</dbReference>
<dbReference type="RefSeq" id="WP_062421446.1">
    <property type="nucleotide sequence ID" value="NZ_BBYA01000008.1"/>
</dbReference>
<accession>A0A0P6XCC8</accession>
<dbReference type="Pfam" id="PF06452">
    <property type="entry name" value="CBM9_1"/>
    <property type="match status" value="1"/>
</dbReference>
<dbReference type="Proteomes" id="UP000050430">
    <property type="component" value="Unassembled WGS sequence"/>
</dbReference>
<comment type="caution">
    <text evidence="4">The sequence shown here is derived from an EMBL/GenBank/DDBJ whole genome shotgun (WGS) entry which is preliminary data.</text>
</comment>
<reference evidence="4 5" key="1">
    <citation type="submission" date="2015-07" db="EMBL/GenBank/DDBJ databases">
        <title>Genome sequence of Leptolinea tardivitalis DSM 16556.</title>
        <authorList>
            <person name="Hemp J."/>
            <person name="Ward L.M."/>
            <person name="Pace L.A."/>
            <person name="Fischer W.W."/>
        </authorList>
    </citation>
    <scope>NUCLEOTIDE SEQUENCE [LARGE SCALE GENOMIC DNA]</scope>
    <source>
        <strain evidence="4 5">YMTK-2</strain>
    </source>
</reference>
<organism evidence="4 5">
    <name type="scientific">Leptolinea tardivitalis</name>
    <dbReference type="NCBI Taxonomy" id="229920"/>
    <lineage>
        <taxon>Bacteria</taxon>
        <taxon>Bacillati</taxon>
        <taxon>Chloroflexota</taxon>
        <taxon>Anaerolineae</taxon>
        <taxon>Anaerolineales</taxon>
        <taxon>Anaerolineaceae</taxon>
        <taxon>Leptolinea</taxon>
    </lineage>
</organism>
<dbReference type="EMBL" id="LGCK01000007">
    <property type="protein sequence ID" value="KPL72512.1"/>
    <property type="molecule type" value="Genomic_DNA"/>
</dbReference>
<feature type="domain" description="Carbohydrate-binding" evidence="3">
    <location>
        <begin position="151"/>
        <end position="340"/>
    </location>
</feature>
<keyword evidence="2" id="KW-0732">Signal</keyword>
<protein>
    <recommendedName>
        <fullName evidence="3">Carbohydrate-binding domain-containing protein</fullName>
    </recommendedName>
</protein>
<gene>
    <name evidence="4" type="ORF">ADM99_05120</name>
</gene>
<evidence type="ECO:0000256" key="1">
    <source>
        <dbReference type="SAM" id="MobiDB-lite"/>
    </source>
</evidence>
<keyword evidence="5" id="KW-1185">Reference proteome</keyword>
<dbReference type="PROSITE" id="PS51257">
    <property type="entry name" value="PROKAR_LIPOPROTEIN"/>
    <property type="match status" value="1"/>
</dbReference>
<sequence>MKRSIGQITGIISLALMILSCNLTSTLVPAPTATLSFTSTPENTATKALPPTFVAPPIVYTDTSVPPTNTSVPSATSTQVVPTETSTNTLIPYDPNATPTPPPTIPSGYHSATPKPFYSKTPTEPAPTARSSGSVTAIQFTPSMDGDWSDWPNAETPASYVVFGSANWGNGNDLNSSFKAAYDGNYLYIAAKVIDDVYSQNNTGNNLYLGDSLEILMDTNLAGDYYTKGINTDDYQLGISAGKGSIDGPKEAYLWYPKEKKGTVQQVSIASRAISGGYEVEVAIPWSIFGISPTAGQHFGFAFSVSDNDNLNKNVQESMVSNVSTRKFLNPTTWGDLTLQ</sequence>
<evidence type="ECO:0000259" key="3">
    <source>
        <dbReference type="Pfam" id="PF06452"/>
    </source>
</evidence>
<proteinExistence type="predicted"/>